<evidence type="ECO:0000313" key="1">
    <source>
        <dbReference type="EMBL" id="ATS94092.1"/>
    </source>
</evidence>
<dbReference type="EMBL" id="MF979564">
    <property type="protein sequence ID" value="ATS94092.1"/>
    <property type="molecule type" value="Genomic_DNA"/>
</dbReference>
<organism evidence="1 2">
    <name type="scientific">Pectobacterium phage DU_PP_V</name>
    <dbReference type="NCBI Taxonomy" id="2041492"/>
    <lineage>
        <taxon>Viruses</taxon>
        <taxon>Duplodnaviria</taxon>
        <taxon>Heunggongvirae</taxon>
        <taxon>Uroviricota</taxon>
        <taxon>Caudoviricetes</taxon>
        <taxon>Demerecviridae</taxon>
        <taxon>Mccorquodalevirinae</taxon>
        <taxon>Hongcheonvirus</taxon>
        <taxon>Hongcheonvirus DUPPV</taxon>
    </lineage>
</organism>
<protein>
    <submittedName>
        <fullName evidence="1">Uncharacterized protein</fullName>
    </submittedName>
</protein>
<accession>A0A2D2W721</accession>
<evidence type="ECO:0000313" key="2">
    <source>
        <dbReference type="Proteomes" id="UP000240663"/>
    </source>
</evidence>
<dbReference type="Proteomes" id="UP000240663">
    <property type="component" value="Segment"/>
</dbReference>
<keyword evidence="2" id="KW-1185">Reference proteome</keyword>
<name>A0A2D2W721_9CAUD</name>
<gene>
    <name evidence="1" type="ORF">P13BB106kb_p108</name>
</gene>
<proteinExistence type="predicted"/>
<reference evidence="1 2" key="1">
    <citation type="submission" date="2017-09" db="EMBL/GenBank/DDBJ databases">
        <title>Complete genome sequence of bacteriophage (DU_PP_V) infecting Pectobacterium spp.</title>
        <authorList>
            <person name="Park T.-H."/>
        </authorList>
    </citation>
    <scope>NUCLEOTIDE SEQUENCE [LARGE SCALE GENOMIC DNA]</scope>
</reference>
<sequence length="222" mass="24552">MFGVELMKNDKLAISPNQIPANLVHYQQCPVGTTIITTKVPSSKEVLVFYRPVVYSPTVPAVCVVDILKDQEFVRLQVLVPPGINTPILVYVFANHLVNTPDWGIFVYNNGEIVWHANTLPLKCRLVDLTEDLVSTIPIAITPGYSGLETVDPTGGSGYWTAISAFGFNGIYTGSILKHRVMSVEVRITYTNSAFSRTDTQAAPLCIDTTFYDQYYQQVLGT</sequence>